<dbReference type="InterPro" id="IPR043502">
    <property type="entry name" value="DNA/RNA_pol_sf"/>
</dbReference>
<dbReference type="AlphaFoldDB" id="B6IMH7"/>
<dbReference type="GO" id="GO:0003964">
    <property type="term" value="F:RNA-directed DNA polymerase activity"/>
    <property type="evidence" value="ECO:0007669"/>
    <property type="project" value="UniProtKB-KW"/>
</dbReference>
<sequence length="356" mass="40439">MPKSAGGLWDSVTAFENLYGAYLAARKGKRYSDEVLEFGFGLEEKLFDLQGQMVNGVWRPGRPREFMVRDPKPRLISAPPFADRVVHHAVVRVIEPVLERRFIFDSYACRKGRGVHTAVDRLQRHLREASCEGGKVWVLKADISKYFASINHGRLMAILGRSISDKKVLWLCRTNLKGYGFDEGVGIPVGALTSQLFANIYLDQLDHWIKDELGIKRYVRYMDDFVIVGHSKADLWALYDAIADFLATKLALRLNRKTTVLPASGGIDFCGYRTWTTHLLPRKRNVKKARATFRELAALYRRGEVSYDQIRPFVASFLGYMKHCSSRRTVEAILEDFVLTPPPVRAPLPEGFQVAA</sequence>
<dbReference type="CDD" id="cd01651">
    <property type="entry name" value="RT_G2_intron"/>
    <property type="match status" value="1"/>
</dbReference>
<keyword evidence="3" id="KW-0548">Nucleotidyltransferase</keyword>
<dbReference type="OrthoDB" id="9793236at2"/>
<dbReference type="KEGG" id="rce:RC1_1140"/>
<proteinExistence type="inferred from homology"/>
<organism evidence="3 4">
    <name type="scientific">Rhodospirillum centenum (strain ATCC 51521 / SW)</name>
    <dbReference type="NCBI Taxonomy" id="414684"/>
    <lineage>
        <taxon>Bacteria</taxon>
        <taxon>Pseudomonadati</taxon>
        <taxon>Pseudomonadota</taxon>
        <taxon>Alphaproteobacteria</taxon>
        <taxon>Rhodospirillales</taxon>
        <taxon>Rhodospirillaceae</taxon>
        <taxon>Rhodospirillum</taxon>
    </lineage>
</organism>
<dbReference type="eggNOG" id="COG3344">
    <property type="taxonomic scope" value="Bacteria"/>
</dbReference>
<dbReference type="EMBL" id="CP000613">
    <property type="protein sequence ID" value="ACI98556.1"/>
    <property type="molecule type" value="Genomic_DNA"/>
</dbReference>
<dbReference type="Pfam" id="PF00078">
    <property type="entry name" value="RVT_1"/>
    <property type="match status" value="1"/>
</dbReference>
<name>B6IMH7_RHOCS</name>
<dbReference type="PANTHER" id="PTHR34047:SF8">
    <property type="entry name" value="PROTEIN YKFC"/>
    <property type="match status" value="1"/>
</dbReference>
<dbReference type="Proteomes" id="UP000001591">
    <property type="component" value="Chromosome"/>
</dbReference>
<dbReference type="PROSITE" id="PS50878">
    <property type="entry name" value="RT_POL"/>
    <property type="match status" value="1"/>
</dbReference>
<dbReference type="STRING" id="414684.RC1_1140"/>
<keyword evidence="3" id="KW-0808">Transferase</keyword>
<gene>
    <name evidence="3" type="ordered locus">RC1_1140</name>
</gene>
<reference evidence="3 4" key="1">
    <citation type="journal article" date="2010" name="BMC Genomics">
        <title>Metabolic flexibility revealed in the genome of the cyst-forming alpha-1 proteobacterium Rhodospirillum centenum.</title>
        <authorList>
            <person name="Lu Y.K."/>
            <person name="Marden J."/>
            <person name="Han M."/>
            <person name="Swingley W.D."/>
            <person name="Mastrian S.D."/>
            <person name="Chowdhury S.R."/>
            <person name="Hao J."/>
            <person name="Helmy T."/>
            <person name="Kim S."/>
            <person name="Kurdoglu A.A."/>
            <person name="Matthies H.J."/>
            <person name="Rollo D."/>
            <person name="Stothard P."/>
            <person name="Blankenship R.E."/>
            <person name="Bauer C.E."/>
            <person name="Touchman J.W."/>
        </authorList>
    </citation>
    <scope>NUCLEOTIDE SEQUENCE [LARGE SCALE GENOMIC DNA]</scope>
    <source>
        <strain evidence="4">ATCC 51521 / SW</strain>
    </source>
</reference>
<dbReference type="InterPro" id="IPR000477">
    <property type="entry name" value="RT_dom"/>
</dbReference>
<comment type="similarity">
    <text evidence="1">Belongs to the bacterial reverse transcriptase family.</text>
</comment>
<keyword evidence="3" id="KW-0695">RNA-directed DNA polymerase</keyword>
<dbReference type="InterPro" id="IPR051083">
    <property type="entry name" value="GrpII_Intron_Splice-Mob/Def"/>
</dbReference>
<evidence type="ECO:0000256" key="1">
    <source>
        <dbReference type="ARBA" id="ARBA00034120"/>
    </source>
</evidence>
<dbReference type="PANTHER" id="PTHR34047">
    <property type="entry name" value="NUCLEAR INTRON MATURASE 1, MITOCHONDRIAL-RELATED"/>
    <property type="match status" value="1"/>
</dbReference>
<evidence type="ECO:0000259" key="2">
    <source>
        <dbReference type="PROSITE" id="PS50878"/>
    </source>
</evidence>
<evidence type="ECO:0000313" key="3">
    <source>
        <dbReference type="EMBL" id="ACI98556.1"/>
    </source>
</evidence>
<accession>B6IMH7</accession>
<feature type="domain" description="Reverse transcriptase" evidence="2">
    <location>
        <begin position="1"/>
        <end position="274"/>
    </location>
</feature>
<dbReference type="SUPFAM" id="SSF56672">
    <property type="entry name" value="DNA/RNA polymerases"/>
    <property type="match status" value="1"/>
</dbReference>
<keyword evidence="4" id="KW-1185">Reference proteome</keyword>
<evidence type="ECO:0000313" key="4">
    <source>
        <dbReference type="Proteomes" id="UP000001591"/>
    </source>
</evidence>
<protein>
    <submittedName>
        <fullName evidence="3">Phage-encoded reverse transcriptase, putative</fullName>
    </submittedName>
</protein>
<dbReference type="HOGENOM" id="CLU_013584_0_0_5"/>